<comment type="caution">
    <text evidence="7">The sequence shown here is derived from an EMBL/GenBank/DDBJ whole genome shotgun (WGS) entry which is preliminary data.</text>
</comment>
<evidence type="ECO:0000256" key="2">
    <source>
        <dbReference type="ARBA" id="ARBA00029447"/>
    </source>
</evidence>
<dbReference type="InterPro" id="IPR004090">
    <property type="entry name" value="Chemotax_Me-accpt_rcpt"/>
</dbReference>
<dbReference type="GO" id="GO:0006935">
    <property type="term" value="P:chemotaxis"/>
    <property type="evidence" value="ECO:0007669"/>
    <property type="project" value="InterPro"/>
</dbReference>
<feature type="transmembrane region" description="Helical" evidence="4">
    <location>
        <begin position="347"/>
        <end position="367"/>
    </location>
</feature>
<dbReference type="RefSeq" id="WP_131001819.1">
    <property type="nucleotide sequence ID" value="NZ_JBHSZR010000005.1"/>
</dbReference>
<gene>
    <name evidence="7" type="ORF">EYR15_05100</name>
</gene>
<dbReference type="Gene3D" id="6.10.340.10">
    <property type="match status" value="1"/>
</dbReference>
<dbReference type="PRINTS" id="PR00260">
    <property type="entry name" value="CHEMTRNSDUCR"/>
</dbReference>
<dbReference type="SMART" id="SM00283">
    <property type="entry name" value="MA"/>
    <property type="match status" value="1"/>
</dbReference>
<evidence type="ECO:0000259" key="6">
    <source>
        <dbReference type="PROSITE" id="PS50885"/>
    </source>
</evidence>
<evidence type="ECO:0000313" key="8">
    <source>
        <dbReference type="Proteomes" id="UP000291613"/>
    </source>
</evidence>
<keyword evidence="8" id="KW-1185">Reference proteome</keyword>
<dbReference type="SUPFAM" id="SSF58104">
    <property type="entry name" value="Methyl-accepting chemotaxis protein (MCP) signaling domain"/>
    <property type="match status" value="1"/>
</dbReference>
<dbReference type="Pfam" id="PF00015">
    <property type="entry name" value="MCPsignal"/>
    <property type="match status" value="1"/>
</dbReference>
<name>A0A4V6MTK7_9HYPH</name>
<dbReference type="PROSITE" id="PS50885">
    <property type="entry name" value="HAMP"/>
    <property type="match status" value="1"/>
</dbReference>
<dbReference type="GO" id="GO:0016020">
    <property type="term" value="C:membrane"/>
    <property type="evidence" value="ECO:0007669"/>
    <property type="project" value="InterPro"/>
</dbReference>
<evidence type="ECO:0000256" key="3">
    <source>
        <dbReference type="PROSITE-ProRule" id="PRU00284"/>
    </source>
</evidence>
<evidence type="ECO:0000256" key="4">
    <source>
        <dbReference type="SAM" id="Phobius"/>
    </source>
</evidence>
<keyword evidence="4" id="KW-0472">Membrane</keyword>
<dbReference type="InterPro" id="IPR004089">
    <property type="entry name" value="MCPsignal_dom"/>
</dbReference>
<dbReference type="AlphaFoldDB" id="A0A4V6MTK7"/>
<evidence type="ECO:0000259" key="5">
    <source>
        <dbReference type="PROSITE" id="PS50111"/>
    </source>
</evidence>
<feature type="domain" description="Methyl-accepting transducer" evidence="5">
    <location>
        <begin position="463"/>
        <end position="699"/>
    </location>
</feature>
<dbReference type="EMBL" id="SIUB01000002">
    <property type="protein sequence ID" value="TBN54226.1"/>
    <property type="molecule type" value="Genomic_DNA"/>
</dbReference>
<dbReference type="GO" id="GO:0004888">
    <property type="term" value="F:transmembrane signaling receptor activity"/>
    <property type="evidence" value="ECO:0007669"/>
    <property type="project" value="InterPro"/>
</dbReference>
<sequence length="719" mass="74262">MPNLSTLKVRLPATTIGLALVSAALMGGISWYSARSGMIDETGERLRSAANARVEAIELIAARARADFLSAAAHPLIQQNFGDIAENLDPARPDYQTLVDLFRKPETVEQRVALDGLDTNTTYGRRHAKVQEVGRRLVSEHGYADLLFLNNDGRVVYTATKSADFGLSVADSELSTSGLSKIFERLKAQESEDLVSQDFAPYPVGGPSAFIGKAVSRKANVAMGSTQSNERIGYVLMRMAPALFDQTLSKRVGLGDTGETMAVGLDDGLLRSNPPLAAGAAKAGDPASKLGVDAGGLKSGAPFEFARDGVDRMAASASVDVFGGRWAVLAEQAKSEATAAADALTRLLALSAAGVLALTALLGMLLARSIVRPLGALTRALQALAARQEVAEVAGSRRKDEIGDIARAVAIIRDVSLEEAAEQLKTTEAARMREETARRAMLRDLADRFEQSVGGIVSRVGVSISGLQTASGAMRTTVDGAAERSSSVAIEAERTAANINAVTSAAQELADTISHIGSRVEEAASMSSSAVEGAAQAESVIATLASAATRIGDVVGLVSEIANQTNLLALNATIEAARAGEAGRGFAVVAAEVKALAGQTAKATAEIGQHVSSIQQATGSASGAIRTITGQIQAMNEVSTAIASAVEEQTATTQEIVRSMGHASAGSTAMTSDISEVAQAAGDAGLAAGDVARATDDLLGQSQQLAAEVEHFLGNVRAA</sequence>
<dbReference type="InterPro" id="IPR003660">
    <property type="entry name" value="HAMP_dom"/>
</dbReference>
<comment type="similarity">
    <text evidence="2">Belongs to the methyl-accepting chemotaxis (MCP) protein family.</text>
</comment>
<dbReference type="PANTHER" id="PTHR32089:SF112">
    <property type="entry name" value="LYSOZYME-LIKE PROTEIN-RELATED"/>
    <property type="match status" value="1"/>
</dbReference>
<keyword evidence="4" id="KW-0812">Transmembrane</keyword>
<accession>A0A4V6MTK7</accession>
<dbReference type="Gene3D" id="1.10.287.950">
    <property type="entry name" value="Methyl-accepting chemotaxis protein"/>
    <property type="match status" value="1"/>
</dbReference>
<feature type="domain" description="HAMP" evidence="6">
    <location>
        <begin position="368"/>
        <end position="422"/>
    </location>
</feature>
<reference evidence="7 8" key="1">
    <citation type="submission" date="2019-02" db="EMBL/GenBank/DDBJ databases">
        <title>Hansschlegelia quercus sp. nov., a novel methylotrophic bacterium from buds of oak (Quercus robur L.).</title>
        <authorList>
            <person name="Agafonova N.V."/>
            <person name="Kaparullina E.N."/>
            <person name="Grouzdev D.S."/>
            <person name="Doronina N.V."/>
        </authorList>
    </citation>
    <scope>NUCLEOTIDE SEQUENCE [LARGE SCALE GENOMIC DNA]</scope>
    <source>
        <strain evidence="7 8">Dub</strain>
    </source>
</reference>
<keyword evidence="1 3" id="KW-0807">Transducer</keyword>
<evidence type="ECO:0000256" key="1">
    <source>
        <dbReference type="ARBA" id="ARBA00023224"/>
    </source>
</evidence>
<dbReference type="GO" id="GO:0007165">
    <property type="term" value="P:signal transduction"/>
    <property type="evidence" value="ECO:0007669"/>
    <property type="project" value="UniProtKB-KW"/>
</dbReference>
<dbReference type="Proteomes" id="UP000291613">
    <property type="component" value="Unassembled WGS sequence"/>
</dbReference>
<dbReference type="PROSITE" id="PS50111">
    <property type="entry name" value="CHEMOTAXIS_TRANSDUC_2"/>
    <property type="match status" value="1"/>
</dbReference>
<feature type="transmembrane region" description="Helical" evidence="4">
    <location>
        <begin position="12"/>
        <end position="32"/>
    </location>
</feature>
<protein>
    <submittedName>
        <fullName evidence="7">Methyl-accepting chemotaxis protein</fullName>
    </submittedName>
</protein>
<dbReference type="PANTHER" id="PTHR32089">
    <property type="entry name" value="METHYL-ACCEPTING CHEMOTAXIS PROTEIN MCPB"/>
    <property type="match status" value="1"/>
</dbReference>
<dbReference type="OrthoDB" id="7293398at2"/>
<proteinExistence type="inferred from homology"/>
<dbReference type="Pfam" id="PF00672">
    <property type="entry name" value="HAMP"/>
    <property type="match status" value="1"/>
</dbReference>
<evidence type="ECO:0000313" key="7">
    <source>
        <dbReference type="EMBL" id="TBN54226.1"/>
    </source>
</evidence>
<organism evidence="7 8">
    <name type="scientific">Hansschlegelia quercus</name>
    <dbReference type="NCBI Taxonomy" id="2528245"/>
    <lineage>
        <taxon>Bacteria</taxon>
        <taxon>Pseudomonadati</taxon>
        <taxon>Pseudomonadota</taxon>
        <taxon>Alphaproteobacteria</taxon>
        <taxon>Hyphomicrobiales</taxon>
        <taxon>Methylopilaceae</taxon>
        <taxon>Hansschlegelia</taxon>
    </lineage>
</organism>
<keyword evidence="4" id="KW-1133">Transmembrane helix</keyword>